<accession>A0A0K1JG45</accession>
<dbReference type="PROSITE" id="PS51318">
    <property type="entry name" value="TAT"/>
    <property type="match status" value="1"/>
</dbReference>
<gene>
    <name evidence="3" type="ORF">VV02_06285</name>
</gene>
<evidence type="ECO:0000259" key="2">
    <source>
        <dbReference type="Pfam" id="PF13810"/>
    </source>
</evidence>
<sequence>MSESKTLRELGLSSRRTVLKGGLAAAAAVALPAGVARANPSRTPAAPLPLGPTATRIKNLTGPNETGQWGAALTDLGIPALCPNGTMLFVCGDTFEGPNVGDGQWTAPAGLRSSSADLGNLTIDGAVGGAHVQSMVPEPHTPVPPDKATTAIPSDAFTVGDTMYMHLMRGVIYDTHHTELWSSKDNGDTWTLACSWDDPGLHRGNFQQKTYAIGDNGTAYVFSGLFNRGPVSELLLHRVALDRLGDPAGYEPWGWDGSKWGWGIPPTTVATPRKWGEICFRAMGGKFAFSFFDESAAQIKLQVFPIPESDLFTTPEQVLIQGSDHDAGNDLRAPYGGWIVPGSTFDNFHAVISQWIYPTPDYRVIHYKFDGIAS</sequence>
<dbReference type="RefSeq" id="WP_052590481.1">
    <property type="nucleotide sequence ID" value="NZ_CP011112.1"/>
</dbReference>
<proteinExistence type="predicted"/>
<dbReference type="Pfam" id="PF13810">
    <property type="entry name" value="DUF4185"/>
    <property type="match status" value="1"/>
</dbReference>
<dbReference type="Proteomes" id="UP000066480">
    <property type="component" value="Chromosome"/>
</dbReference>
<evidence type="ECO:0000313" key="4">
    <source>
        <dbReference type="Proteomes" id="UP000066480"/>
    </source>
</evidence>
<evidence type="ECO:0000313" key="3">
    <source>
        <dbReference type="EMBL" id="AKU15558.1"/>
    </source>
</evidence>
<dbReference type="InterPro" id="IPR019546">
    <property type="entry name" value="TAT_signal_bac_arc"/>
</dbReference>
<dbReference type="InterPro" id="IPR006311">
    <property type="entry name" value="TAT_signal"/>
</dbReference>
<dbReference type="EMBL" id="CP011112">
    <property type="protein sequence ID" value="AKU15558.1"/>
    <property type="molecule type" value="Genomic_DNA"/>
</dbReference>
<dbReference type="KEGG" id="lmoi:VV02_06285"/>
<dbReference type="Pfam" id="PF10518">
    <property type="entry name" value="TAT_signal"/>
    <property type="match status" value="1"/>
</dbReference>
<keyword evidence="1" id="KW-0732">Signal</keyword>
<feature type="chain" id="PRO_5005461689" description="DUF4185 domain-containing protein" evidence="1">
    <location>
        <begin position="39"/>
        <end position="374"/>
    </location>
</feature>
<name>A0A0K1JG45_9MICO</name>
<dbReference type="STRING" id="571913.VV02_06285"/>
<organism evidence="3 4">
    <name type="scientific">Luteipulveratus mongoliensis</name>
    <dbReference type="NCBI Taxonomy" id="571913"/>
    <lineage>
        <taxon>Bacteria</taxon>
        <taxon>Bacillati</taxon>
        <taxon>Actinomycetota</taxon>
        <taxon>Actinomycetes</taxon>
        <taxon>Micrococcales</taxon>
        <taxon>Dermacoccaceae</taxon>
        <taxon>Luteipulveratus</taxon>
    </lineage>
</organism>
<reference evidence="3 4" key="1">
    <citation type="submission" date="2015-03" db="EMBL/GenBank/DDBJ databases">
        <title>Luteipulveratus halotolerans sp. nov., a novel actinobacterium (Dermacoccaceae) from Sarawak, Malaysia.</title>
        <authorList>
            <person name="Juboi H."/>
            <person name="Basik A."/>
            <person name="Shamsul S.S."/>
            <person name="Arnold P."/>
            <person name="Schmitt E.K."/>
            <person name="Sanglier J.-J."/>
            <person name="Yeo T."/>
        </authorList>
    </citation>
    <scope>NUCLEOTIDE SEQUENCE [LARGE SCALE GENOMIC DNA]</scope>
    <source>
        <strain evidence="3 4">MN07-A0370</strain>
    </source>
</reference>
<feature type="domain" description="DUF4185" evidence="2">
    <location>
        <begin position="62"/>
        <end position="367"/>
    </location>
</feature>
<protein>
    <recommendedName>
        <fullName evidence="2">DUF4185 domain-containing protein</fullName>
    </recommendedName>
</protein>
<dbReference type="OrthoDB" id="4789771at2"/>
<dbReference type="InterPro" id="IPR025442">
    <property type="entry name" value="DUF4185"/>
</dbReference>
<dbReference type="AlphaFoldDB" id="A0A0K1JG45"/>
<feature type="signal peptide" evidence="1">
    <location>
        <begin position="1"/>
        <end position="38"/>
    </location>
</feature>
<evidence type="ECO:0000256" key="1">
    <source>
        <dbReference type="SAM" id="SignalP"/>
    </source>
</evidence>
<keyword evidence="4" id="KW-1185">Reference proteome</keyword>